<reference evidence="9" key="1">
    <citation type="journal article" date="2019" name="Int. J. Syst. Evol. Microbiol.">
        <title>The Global Catalogue of Microorganisms (GCM) 10K type strain sequencing project: providing services to taxonomists for standard genome sequencing and annotation.</title>
        <authorList>
            <consortium name="The Broad Institute Genomics Platform"/>
            <consortium name="The Broad Institute Genome Sequencing Center for Infectious Disease"/>
            <person name="Wu L."/>
            <person name="Ma J."/>
        </authorList>
    </citation>
    <scope>NUCLEOTIDE SEQUENCE [LARGE SCALE GENOMIC DNA]</scope>
    <source>
        <strain evidence="9">CCUG 49560</strain>
    </source>
</reference>
<evidence type="ECO:0000313" key="8">
    <source>
        <dbReference type="EMBL" id="MFC4588736.1"/>
    </source>
</evidence>
<name>A0ABV9EJM6_9ACTN</name>
<evidence type="ECO:0000256" key="6">
    <source>
        <dbReference type="ARBA" id="ARBA00029466"/>
    </source>
</evidence>
<gene>
    <name evidence="8" type="ORF">ACFO8L_21790</name>
</gene>
<keyword evidence="1" id="KW-0540">Nuclease</keyword>
<sequence length="142" mass="16220">MVASRPVGASSEGVRKSMQANKGRDTKPELSLRRTVHALGLRYRVGARPLPKVRRTADLLFPRAKVAVFLDGCFWHGCPVHHSVAVTNAAYWAEKVRRNRERDAETDRLLTEEGWLVIRVWEHESPVEAALRVKREVTSRRK</sequence>
<dbReference type="RefSeq" id="WP_262842360.1">
    <property type="nucleotide sequence ID" value="NZ_JANZYP010000010.1"/>
</dbReference>
<keyword evidence="9" id="KW-1185">Reference proteome</keyword>
<evidence type="ECO:0000256" key="4">
    <source>
        <dbReference type="ARBA" id="ARBA00022801"/>
    </source>
</evidence>
<keyword evidence="3" id="KW-0227">DNA damage</keyword>
<dbReference type="Proteomes" id="UP001595891">
    <property type="component" value="Unassembled WGS sequence"/>
</dbReference>
<keyword evidence="2 8" id="KW-0255">Endonuclease</keyword>
<dbReference type="InterPro" id="IPR004603">
    <property type="entry name" value="DNA_mismatch_endonuc_vsr"/>
</dbReference>
<evidence type="ECO:0000256" key="3">
    <source>
        <dbReference type="ARBA" id="ARBA00022763"/>
    </source>
</evidence>
<evidence type="ECO:0000256" key="1">
    <source>
        <dbReference type="ARBA" id="ARBA00022722"/>
    </source>
</evidence>
<dbReference type="SUPFAM" id="SSF52980">
    <property type="entry name" value="Restriction endonuclease-like"/>
    <property type="match status" value="1"/>
</dbReference>
<feature type="region of interest" description="Disordered" evidence="7">
    <location>
        <begin position="1"/>
        <end position="29"/>
    </location>
</feature>
<evidence type="ECO:0000256" key="5">
    <source>
        <dbReference type="ARBA" id="ARBA00023204"/>
    </source>
</evidence>
<proteinExistence type="inferred from homology"/>
<evidence type="ECO:0000256" key="2">
    <source>
        <dbReference type="ARBA" id="ARBA00022759"/>
    </source>
</evidence>
<keyword evidence="4" id="KW-0378">Hydrolase</keyword>
<keyword evidence="5" id="KW-0234">DNA repair</keyword>
<accession>A0ABV9EJM6</accession>
<dbReference type="Gene3D" id="3.40.960.10">
    <property type="entry name" value="VSR Endonuclease"/>
    <property type="match status" value="1"/>
</dbReference>
<comment type="caution">
    <text evidence="8">The sequence shown here is derived from an EMBL/GenBank/DDBJ whole genome shotgun (WGS) entry which is preliminary data.</text>
</comment>
<dbReference type="Pfam" id="PF03852">
    <property type="entry name" value="Vsr"/>
    <property type="match status" value="1"/>
</dbReference>
<organism evidence="8 9">
    <name type="scientific">Sphaerisporangium corydalis</name>
    <dbReference type="NCBI Taxonomy" id="1441875"/>
    <lineage>
        <taxon>Bacteria</taxon>
        <taxon>Bacillati</taxon>
        <taxon>Actinomycetota</taxon>
        <taxon>Actinomycetes</taxon>
        <taxon>Streptosporangiales</taxon>
        <taxon>Streptosporangiaceae</taxon>
        <taxon>Sphaerisporangium</taxon>
    </lineage>
</organism>
<dbReference type="EMBL" id="JBHSFN010000013">
    <property type="protein sequence ID" value="MFC4588736.1"/>
    <property type="molecule type" value="Genomic_DNA"/>
</dbReference>
<dbReference type="NCBIfam" id="TIGR00632">
    <property type="entry name" value="vsr"/>
    <property type="match status" value="1"/>
</dbReference>
<dbReference type="GO" id="GO:0004519">
    <property type="term" value="F:endonuclease activity"/>
    <property type="evidence" value="ECO:0007669"/>
    <property type="project" value="UniProtKB-KW"/>
</dbReference>
<evidence type="ECO:0000313" key="9">
    <source>
        <dbReference type="Proteomes" id="UP001595891"/>
    </source>
</evidence>
<evidence type="ECO:0000256" key="7">
    <source>
        <dbReference type="SAM" id="MobiDB-lite"/>
    </source>
</evidence>
<dbReference type="CDD" id="cd00221">
    <property type="entry name" value="Vsr"/>
    <property type="match status" value="1"/>
</dbReference>
<comment type="similarity">
    <text evidence="6">Belongs to the Vsr family.</text>
</comment>
<dbReference type="InterPro" id="IPR011335">
    <property type="entry name" value="Restrct_endonuc-II-like"/>
</dbReference>
<protein>
    <submittedName>
        <fullName evidence="8">Very short patch repair endonuclease</fullName>
    </submittedName>
</protein>